<keyword evidence="4" id="KW-1133">Transmembrane helix</keyword>
<dbReference type="InterPro" id="IPR018900">
    <property type="entry name" value="Curli_CsgE"/>
</dbReference>
<evidence type="ECO:0000256" key="2">
    <source>
        <dbReference type="ARBA" id="ARBA00014024"/>
    </source>
</evidence>
<dbReference type="OrthoDB" id="1524955at2"/>
<keyword evidence="6" id="KW-1185">Reference proteome</keyword>
<comment type="function">
    <text evidence="1">May be involved in the biogenesis of curli organelles.</text>
</comment>
<dbReference type="Pfam" id="PF10627">
    <property type="entry name" value="CsgE"/>
    <property type="match status" value="1"/>
</dbReference>
<accession>A0A5B8A094</accession>
<dbReference type="AlphaFoldDB" id="A0A5B8A094"/>
<sequence>MSKYKNSCSCTTAQPPRVAKEGLLLRLCTHGCGCLILLLLLSTAALAQSEKRAPIKEGVKSKLADQAPVKEKEAAPLPPKKLEEALRLLLSVASKDSAQNAQRRFRPTEIEGLVIDQTVSKIGHDFYDVFFGQWDPPSDLGDFTVVVREKPGRGNNTLVSVEVNESELLELPLPPRYEDIEAAALYSMSVAVDFLVNSRNISQQLEQTADNPGTEVF</sequence>
<keyword evidence="4" id="KW-0812">Transmembrane</keyword>
<feature type="transmembrane region" description="Helical" evidence="4">
    <location>
        <begin position="23"/>
        <end position="47"/>
    </location>
</feature>
<evidence type="ECO:0000313" key="6">
    <source>
        <dbReference type="Proteomes" id="UP000305398"/>
    </source>
</evidence>
<name>A0A5B8A094_9BACT</name>
<dbReference type="EMBL" id="CP040896">
    <property type="protein sequence ID" value="QDA60216.1"/>
    <property type="molecule type" value="Genomic_DNA"/>
</dbReference>
<dbReference type="KEGG" id="hyj:FHG12_08875"/>
<evidence type="ECO:0000256" key="1">
    <source>
        <dbReference type="ARBA" id="ARBA00003989"/>
    </source>
</evidence>
<keyword evidence="3" id="KW-0732">Signal</keyword>
<dbReference type="Proteomes" id="UP000305398">
    <property type="component" value="Chromosome"/>
</dbReference>
<keyword evidence="4" id="KW-0472">Membrane</keyword>
<organism evidence="5 6">
    <name type="scientific">Hymenobacter jejuensis</name>
    <dbReference type="NCBI Taxonomy" id="2502781"/>
    <lineage>
        <taxon>Bacteria</taxon>
        <taxon>Pseudomonadati</taxon>
        <taxon>Bacteroidota</taxon>
        <taxon>Cytophagia</taxon>
        <taxon>Cytophagales</taxon>
        <taxon>Hymenobacteraceae</taxon>
        <taxon>Hymenobacter</taxon>
    </lineage>
</organism>
<proteinExistence type="predicted"/>
<evidence type="ECO:0000256" key="3">
    <source>
        <dbReference type="ARBA" id="ARBA00022729"/>
    </source>
</evidence>
<protein>
    <recommendedName>
        <fullName evidence="2">Curli production assembly/transport component CsgE</fullName>
    </recommendedName>
</protein>
<evidence type="ECO:0000313" key="5">
    <source>
        <dbReference type="EMBL" id="QDA60216.1"/>
    </source>
</evidence>
<evidence type="ECO:0000256" key="4">
    <source>
        <dbReference type="SAM" id="Phobius"/>
    </source>
</evidence>
<reference evidence="5 6" key="1">
    <citation type="submission" date="2019-06" db="EMBL/GenBank/DDBJ databases">
        <authorList>
            <person name="Srinivasan S."/>
        </authorList>
    </citation>
    <scope>NUCLEOTIDE SEQUENCE [LARGE SCALE GENOMIC DNA]</scope>
    <source>
        <strain evidence="5 6">17J68-5</strain>
    </source>
</reference>
<gene>
    <name evidence="5" type="ORF">FHG12_08875</name>
</gene>